<dbReference type="Proteomes" id="UP001597229">
    <property type="component" value="Unassembled WGS sequence"/>
</dbReference>
<comment type="similarity">
    <text evidence="1">Belongs to the non-flavoprotein flavin reductase family.</text>
</comment>
<comment type="caution">
    <text evidence="4">The sequence shown here is derived from an EMBL/GenBank/DDBJ whole genome shotgun (WGS) entry which is preliminary data.</text>
</comment>
<dbReference type="Pfam" id="PF01613">
    <property type="entry name" value="Flavin_Reduct"/>
    <property type="match status" value="1"/>
</dbReference>
<dbReference type="InterPro" id="IPR002563">
    <property type="entry name" value="Flavin_Rdtase-like_dom"/>
</dbReference>
<protein>
    <submittedName>
        <fullName evidence="4">Flavin reductase</fullName>
    </submittedName>
</protein>
<dbReference type="EMBL" id="JBHTLX010000023">
    <property type="protein sequence ID" value="MFD1250208.1"/>
    <property type="molecule type" value="Genomic_DNA"/>
</dbReference>
<evidence type="ECO:0000256" key="2">
    <source>
        <dbReference type="ARBA" id="ARBA00023002"/>
    </source>
</evidence>
<name>A0ABW3W6P7_9ACTN</name>
<evidence type="ECO:0000313" key="4">
    <source>
        <dbReference type="EMBL" id="MFD1250208.1"/>
    </source>
</evidence>
<evidence type="ECO:0000256" key="1">
    <source>
        <dbReference type="ARBA" id="ARBA00008898"/>
    </source>
</evidence>
<accession>A0ABW3W6P7</accession>
<keyword evidence="5" id="KW-1185">Reference proteome</keyword>
<dbReference type="Gene3D" id="3.30.450.40">
    <property type="match status" value="1"/>
</dbReference>
<dbReference type="InterPro" id="IPR014757">
    <property type="entry name" value="Tscrpt_reg_IclR_C"/>
</dbReference>
<dbReference type="Gene3D" id="2.30.110.10">
    <property type="entry name" value="Electron Transport, Fmn-binding Protein, Chain A"/>
    <property type="match status" value="1"/>
</dbReference>
<evidence type="ECO:0000259" key="3">
    <source>
        <dbReference type="PROSITE" id="PS51078"/>
    </source>
</evidence>
<dbReference type="RefSeq" id="WP_179730244.1">
    <property type="nucleotide sequence ID" value="NZ_BAABAC010000023.1"/>
</dbReference>
<dbReference type="PANTHER" id="PTHR30466:SF11">
    <property type="entry name" value="FLAVIN-DEPENDENT MONOOXYGENASE, REDUCTASE SUBUNIT HSAB"/>
    <property type="match status" value="1"/>
</dbReference>
<gene>
    <name evidence="4" type="ORF">ACFQ3F_20610</name>
</gene>
<sequence>MSDGDHVRTRIEARHFREVLGQYPTGVVVVTASDASGEPVGMTVGSFTSVSLDPPLVAFLPSKTSSSWAALRATGDRFCINVLRADQEELCRAVAMRKSDKFAGFEWRRSPGGNPVLGDAVVWIDCVTDEIHDGGDHDIVVGRVVDLDFGSPGEPLLFFRGGYGSFRPSSLVSGDSDLLAHLGLIDLARPQMESLAADLDTEVTAIALVGNEMVLAAAAGHTDIAVSPTRVGQRLPFMAPIGSCFAAWGDDELCERWIARVADGMDADELAALRRVPALVRQRGYAIAVGHREGAHLESVATRVNAGDPATSPEDLREALFSALPGYNRVEDPDGDVELRSLSAPVFGPDGRIAYMLTLWGRPGLTSPADVEQRAAALIRAAAAASRVVAVVA</sequence>
<keyword evidence="2" id="KW-0560">Oxidoreductase</keyword>
<proteinExistence type="inferred from homology"/>
<dbReference type="InterPro" id="IPR029016">
    <property type="entry name" value="GAF-like_dom_sf"/>
</dbReference>
<feature type="domain" description="IclR-ED" evidence="3">
    <location>
        <begin position="170"/>
        <end position="391"/>
    </location>
</feature>
<evidence type="ECO:0000313" key="5">
    <source>
        <dbReference type="Proteomes" id="UP001597229"/>
    </source>
</evidence>
<dbReference type="SUPFAM" id="SSF50475">
    <property type="entry name" value="FMN-binding split barrel"/>
    <property type="match status" value="1"/>
</dbReference>
<dbReference type="PANTHER" id="PTHR30466">
    <property type="entry name" value="FLAVIN REDUCTASE"/>
    <property type="match status" value="1"/>
</dbReference>
<dbReference type="Pfam" id="PF01614">
    <property type="entry name" value="IclR_C"/>
    <property type="match status" value="1"/>
</dbReference>
<dbReference type="PROSITE" id="PS51078">
    <property type="entry name" value="ICLR_ED"/>
    <property type="match status" value="1"/>
</dbReference>
<reference evidence="5" key="1">
    <citation type="journal article" date="2019" name="Int. J. Syst. Evol. Microbiol.">
        <title>The Global Catalogue of Microorganisms (GCM) 10K type strain sequencing project: providing services to taxonomists for standard genome sequencing and annotation.</title>
        <authorList>
            <consortium name="The Broad Institute Genomics Platform"/>
            <consortium name="The Broad Institute Genome Sequencing Center for Infectious Disease"/>
            <person name="Wu L."/>
            <person name="Ma J."/>
        </authorList>
    </citation>
    <scope>NUCLEOTIDE SEQUENCE [LARGE SCALE GENOMIC DNA]</scope>
    <source>
        <strain evidence="5">CCUG 52478</strain>
    </source>
</reference>
<organism evidence="4 5">
    <name type="scientific">Nocardioides ginsengisoli</name>
    <dbReference type="NCBI Taxonomy" id="363868"/>
    <lineage>
        <taxon>Bacteria</taxon>
        <taxon>Bacillati</taxon>
        <taxon>Actinomycetota</taxon>
        <taxon>Actinomycetes</taxon>
        <taxon>Propionibacteriales</taxon>
        <taxon>Nocardioidaceae</taxon>
        <taxon>Nocardioides</taxon>
    </lineage>
</organism>
<dbReference type="SMART" id="SM00903">
    <property type="entry name" value="Flavin_Reduct"/>
    <property type="match status" value="1"/>
</dbReference>
<dbReference type="InterPro" id="IPR050268">
    <property type="entry name" value="NADH-dep_flavin_reductase"/>
</dbReference>
<dbReference type="SUPFAM" id="SSF55781">
    <property type="entry name" value="GAF domain-like"/>
    <property type="match status" value="1"/>
</dbReference>
<dbReference type="InterPro" id="IPR012349">
    <property type="entry name" value="Split_barrel_FMN-bd"/>
</dbReference>